<dbReference type="KEGG" id="hba:Hbal_0733"/>
<dbReference type="RefSeq" id="WP_015826577.1">
    <property type="nucleotide sequence ID" value="NC_012982.1"/>
</dbReference>
<reference evidence="4" key="1">
    <citation type="journal article" date="2011" name="J. Bacteriol.">
        <title>Genome sequences of eight morphologically diverse alphaproteobacteria.</title>
        <authorList>
            <consortium name="US DOE Joint Genome Institute"/>
            <person name="Brown P.J."/>
            <person name="Kysela D.T."/>
            <person name="Buechlein A."/>
            <person name="Hemmerich C."/>
            <person name="Brun Y.V."/>
        </authorList>
    </citation>
    <scope>NUCLEOTIDE SEQUENCE [LARGE SCALE GENOMIC DNA]</scope>
    <source>
        <strain evidence="4">ATCC 49814 / DSM 5838 / IFAM 1418</strain>
    </source>
</reference>
<evidence type="ECO:0000259" key="2">
    <source>
        <dbReference type="Pfam" id="PF01882"/>
    </source>
</evidence>
<proteinExistence type="predicted"/>
<accession>C6XPE1</accession>
<dbReference type="PANTHER" id="PTHR33608">
    <property type="entry name" value="BLL2464 PROTEIN"/>
    <property type="match status" value="1"/>
</dbReference>
<evidence type="ECO:0000256" key="1">
    <source>
        <dbReference type="SAM" id="MobiDB-lite"/>
    </source>
</evidence>
<dbReference type="STRING" id="582402.Hbal_0733"/>
<gene>
    <name evidence="3" type="ordered locus">Hbal_0733</name>
</gene>
<evidence type="ECO:0000313" key="3">
    <source>
        <dbReference type="EMBL" id="ACT58427.1"/>
    </source>
</evidence>
<evidence type="ECO:0000313" key="4">
    <source>
        <dbReference type="Proteomes" id="UP000002745"/>
    </source>
</evidence>
<protein>
    <recommendedName>
        <fullName evidence="2">DUF58 domain-containing protein</fullName>
    </recommendedName>
</protein>
<feature type="region of interest" description="Disordered" evidence="1">
    <location>
        <begin position="1"/>
        <end position="23"/>
    </location>
</feature>
<dbReference type="PANTHER" id="PTHR33608:SF6">
    <property type="entry name" value="BLL2464 PROTEIN"/>
    <property type="match status" value="1"/>
</dbReference>
<name>C6XPE1_HIRBI</name>
<sequence length="273" mass="30479">MHAKAGPASAAHQGSAGRRKTGQGENFWQYRGYNAEDSASRVDWRKSSRGDQLFVRETEMETTRTFLFWCDPSDGFDWRGSEDVSTKAGRALSILMALGSSIAKSGDRCGALGGPRAPSSGGKAALSMAQDLWQNPVETSLPVSNKKPATLVLASDFYRPLESLSAWIQELAHKNRNGTLLMVYDPIEASYPYEGRIRFFNPSAKKDRLIGRAENLKEEYLKRFQQRRDDMQALAHSVGWNIVFHQSNEPAAPVFMQISSWLEMTRQDGKKPA</sequence>
<feature type="domain" description="DUF58" evidence="2">
    <location>
        <begin position="29"/>
        <end position="228"/>
    </location>
</feature>
<dbReference type="Pfam" id="PF01882">
    <property type="entry name" value="DUF58"/>
    <property type="match status" value="1"/>
</dbReference>
<dbReference type="eggNOG" id="COG1721">
    <property type="taxonomic scope" value="Bacteria"/>
</dbReference>
<dbReference type="InterPro" id="IPR002881">
    <property type="entry name" value="DUF58"/>
</dbReference>
<keyword evidence="4" id="KW-1185">Reference proteome</keyword>
<dbReference type="EMBL" id="CP001678">
    <property type="protein sequence ID" value="ACT58427.1"/>
    <property type="molecule type" value="Genomic_DNA"/>
</dbReference>
<dbReference type="Proteomes" id="UP000002745">
    <property type="component" value="Chromosome"/>
</dbReference>
<dbReference type="HOGENOM" id="CLU_054927_3_0_5"/>
<dbReference type="AlphaFoldDB" id="C6XPE1"/>
<organism evidence="3 4">
    <name type="scientific">Hirschia baltica (strain ATCC 49814 / DSM 5838 / IFAM 1418)</name>
    <dbReference type="NCBI Taxonomy" id="582402"/>
    <lineage>
        <taxon>Bacteria</taxon>
        <taxon>Pseudomonadati</taxon>
        <taxon>Pseudomonadota</taxon>
        <taxon>Alphaproteobacteria</taxon>
        <taxon>Hyphomonadales</taxon>
        <taxon>Hyphomonadaceae</taxon>
        <taxon>Hirschia</taxon>
    </lineage>
</organism>